<evidence type="ECO:0000313" key="2">
    <source>
        <dbReference type="EMBL" id="CAG8639715.1"/>
    </source>
</evidence>
<dbReference type="PROSITE" id="PS50011">
    <property type="entry name" value="PROTEIN_KINASE_DOM"/>
    <property type="match status" value="1"/>
</dbReference>
<sequence length="176" mass="20291">NITVLTNIYEDTRNIQSLVHAIKGPSVINDTYKVTLASVGVRWIPRTELELKVVIRNILDALVGLHELGYVHRDIRWPNILRLNNYSWILIDLECAGVSGERVQFKPLEGWAPETNETGVYTTKADVYMVGRLLSKIFFLLSEEAREFEKVITTNLKFRLTAQEARQHPWLTDIQE</sequence>
<dbReference type="GO" id="GO:0004672">
    <property type="term" value="F:protein kinase activity"/>
    <property type="evidence" value="ECO:0007669"/>
    <property type="project" value="InterPro"/>
</dbReference>
<dbReference type="AlphaFoldDB" id="A0A9N9DLT5"/>
<dbReference type="EMBL" id="CAJVPP010003899">
    <property type="protein sequence ID" value="CAG8639715.1"/>
    <property type="molecule type" value="Genomic_DNA"/>
</dbReference>
<keyword evidence="3" id="KW-1185">Reference proteome</keyword>
<protein>
    <submittedName>
        <fullName evidence="2">6720_t:CDS:1</fullName>
    </submittedName>
</protein>
<proteinExistence type="predicted"/>
<evidence type="ECO:0000259" key="1">
    <source>
        <dbReference type="PROSITE" id="PS50011"/>
    </source>
</evidence>
<dbReference type="SUPFAM" id="SSF56112">
    <property type="entry name" value="Protein kinase-like (PK-like)"/>
    <property type="match status" value="1"/>
</dbReference>
<comment type="caution">
    <text evidence="2">The sequence shown here is derived from an EMBL/GenBank/DDBJ whole genome shotgun (WGS) entry which is preliminary data.</text>
</comment>
<dbReference type="Proteomes" id="UP000789375">
    <property type="component" value="Unassembled WGS sequence"/>
</dbReference>
<gene>
    <name evidence="2" type="ORF">FMOSSE_LOCUS10923</name>
</gene>
<dbReference type="GO" id="GO:0005524">
    <property type="term" value="F:ATP binding"/>
    <property type="evidence" value="ECO:0007669"/>
    <property type="project" value="InterPro"/>
</dbReference>
<feature type="domain" description="Protein kinase" evidence="1">
    <location>
        <begin position="1"/>
        <end position="176"/>
    </location>
</feature>
<organism evidence="2 3">
    <name type="scientific">Funneliformis mosseae</name>
    <name type="common">Endomycorrhizal fungus</name>
    <name type="synonym">Glomus mosseae</name>
    <dbReference type="NCBI Taxonomy" id="27381"/>
    <lineage>
        <taxon>Eukaryota</taxon>
        <taxon>Fungi</taxon>
        <taxon>Fungi incertae sedis</taxon>
        <taxon>Mucoromycota</taxon>
        <taxon>Glomeromycotina</taxon>
        <taxon>Glomeromycetes</taxon>
        <taxon>Glomerales</taxon>
        <taxon>Glomeraceae</taxon>
        <taxon>Funneliformis</taxon>
    </lineage>
</organism>
<name>A0A9N9DLT5_FUNMO</name>
<reference evidence="2" key="1">
    <citation type="submission" date="2021-06" db="EMBL/GenBank/DDBJ databases">
        <authorList>
            <person name="Kallberg Y."/>
            <person name="Tangrot J."/>
            <person name="Rosling A."/>
        </authorList>
    </citation>
    <scope>NUCLEOTIDE SEQUENCE</scope>
    <source>
        <strain evidence="2">87-6 pot B 2015</strain>
    </source>
</reference>
<dbReference type="InterPro" id="IPR011009">
    <property type="entry name" value="Kinase-like_dom_sf"/>
</dbReference>
<accession>A0A9N9DLT5</accession>
<feature type="non-terminal residue" evidence="2">
    <location>
        <position position="1"/>
    </location>
</feature>
<evidence type="ECO:0000313" key="3">
    <source>
        <dbReference type="Proteomes" id="UP000789375"/>
    </source>
</evidence>
<dbReference type="PANTHER" id="PTHR24347">
    <property type="entry name" value="SERINE/THREONINE-PROTEIN KINASE"/>
    <property type="match status" value="1"/>
</dbReference>
<dbReference type="InterPro" id="IPR000719">
    <property type="entry name" value="Prot_kinase_dom"/>
</dbReference>
<dbReference type="Gene3D" id="1.10.510.10">
    <property type="entry name" value="Transferase(Phosphotransferase) domain 1"/>
    <property type="match status" value="1"/>
</dbReference>